<evidence type="ECO:0000256" key="1">
    <source>
        <dbReference type="ARBA" id="ARBA00007689"/>
    </source>
</evidence>
<name>A0A6B2NTL5_9RHOB</name>
<dbReference type="PANTHER" id="PTHR37828:SF1">
    <property type="entry name" value="YCII-RELATED DOMAIN-CONTAINING PROTEIN"/>
    <property type="match status" value="1"/>
</dbReference>
<organism evidence="3">
    <name type="scientific">Ruegeria sp. PrR005</name>
    <dbReference type="NCBI Taxonomy" id="2706882"/>
    <lineage>
        <taxon>Bacteria</taxon>
        <taxon>Pseudomonadati</taxon>
        <taxon>Pseudomonadota</taxon>
        <taxon>Alphaproteobacteria</taxon>
        <taxon>Rhodobacterales</taxon>
        <taxon>Roseobacteraceae</taxon>
        <taxon>Ruegeria</taxon>
    </lineage>
</organism>
<dbReference type="InterPro" id="IPR005545">
    <property type="entry name" value="YCII"/>
</dbReference>
<proteinExistence type="inferred from homology"/>
<dbReference type="RefSeq" id="WP_164132523.1">
    <property type="nucleotide sequence ID" value="NZ_JAAGOX010000055.1"/>
</dbReference>
<accession>A0A6B2NTL5</accession>
<dbReference type="SUPFAM" id="SSF54909">
    <property type="entry name" value="Dimeric alpha+beta barrel"/>
    <property type="match status" value="1"/>
</dbReference>
<feature type="domain" description="YCII-related" evidence="2">
    <location>
        <begin position="2"/>
        <end position="75"/>
    </location>
</feature>
<protein>
    <recommendedName>
        <fullName evidence="2">YCII-related domain-containing protein</fullName>
    </recommendedName>
</protein>
<sequence>MFLILLKFSTNKARAPEFMANHVDWLKQGFDDGVFDLAGSLQPQLGGGILARSASRAEVEARVAADPFVVEDVVTAEVLELTPSRASADFTFLLPEAAV</sequence>
<comment type="similarity">
    <text evidence="1">Belongs to the YciI family.</text>
</comment>
<gene>
    <name evidence="3" type="ORF">G0P99_21395</name>
</gene>
<comment type="caution">
    <text evidence="3">The sequence shown here is derived from an EMBL/GenBank/DDBJ whole genome shotgun (WGS) entry which is preliminary data.</text>
</comment>
<dbReference type="Gene3D" id="3.30.70.1060">
    <property type="entry name" value="Dimeric alpha+beta barrel"/>
    <property type="match status" value="1"/>
</dbReference>
<reference evidence="3" key="1">
    <citation type="submission" date="2020-02" db="EMBL/GenBank/DDBJ databases">
        <title>Delineation of the pyrene-degrading pathway in Roseobacter clade bacteria by genomic analysis.</title>
        <authorList>
            <person name="Zhou H."/>
            <person name="Wang H."/>
        </authorList>
    </citation>
    <scope>NUCLEOTIDE SEQUENCE</scope>
    <source>
        <strain evidence="3">PrR005</strain>
    </source>
</reference>
<dbReference type="PANTHER" id="PTHR37828">
    <property type="entry name" value="GSR2449 PROTEIN"/>
    <property type="match status" value="1"/>
</dbReference>
<evidence type="ECO:0000259" key="2">
    <source>
        <dbReference type="Pfam" id="PF03795"/>
    </source>
</evidence>
<evidence type="ECO:0000313" key="3">
    <source>
        <dbReference type="EMBL" id="NDW47506.1"/>
    </source>
</evidence>
<dbReference type="Pfam" id="PF03795">
    <property type="entry name" value="YCII"/>
    <property type="match status" value="1"/>
</dbReference>
<dbReference type="InterPro" id="IPR011008">
    <property type="entry name" value="Dimeric_a/b-barrel"/>
</dbReference>
<dbReference type="AlphaFoldDB" id="A0A6B2NTL5"/>
<dbReference type="EMBL" id="JAAGOX010000055">
    <property type="protein sequence ID" value="NDW47506.1"/>
    <property type="molecule type" value="Genomic_DNA"/>
</dbReference>